<dbReference type="NCBIfam" id="TIGR01726">
    <property type="entry name" value="HEQRo_perm_3TM"/>
    <property type="match status" value="1"/>
</dbReference>
<organism evidence="9">
    <name type="scientific">Aerophobetes bacterium</name>
    <dbReference type="NCBI Taxonomy" id="2030807"/>
    <lineage>
        <taxon>Bacteria</taxon>
        <taxon>Candidatus Aerophobota</taxon>
    </lineage>
</organism>
<dbReference type="EMBL" id="DRTT01000135">
    <property type="protein sequence ID" value="HHF98792.1"/>
    <property type="molecule type" value="Genomic_DNA"/>
</dbReference>
<dbReference type="Pfam" id="PF00528">
    <property type="entry name" value="BPD_transp_1"/>
    <property type="match status" value="1"/>
</dbReference>
<comment type="similarity">
    <text evidence="7">Belongs to the binding-protein-dependent transport system permease family.</text>
</comment>
<dbReference type="PROSITE" id="PS50928">
    <property type="entry name" value="ABC_TM1"/>
    <property type="match status" value="1"/>
</dbReference>
<evidence type="ECO:0000259" key="8">
    <source>
        <dbReference type="PROSITE" id="PS50928"/>
    </source>
</evidence>
<accession>A0A7V5M0C1</accession>
<evidence type="ECO:0000256" key="6">
    <source>
        <dbReference type="ARBA" id="ARBA00023136"/>
    </source>
</evidence>
<dbReference type="Gene3D" id="1.10.3720.10">
    <property type="entry name" value="MetI-like"/>
    <property type="match status" value="1"/>
</dbReference>
<dbReference type="CDD" id="cd06261">
    <property type="entry name" value="TM_PBP2"/>
    <property type="match status" value="1"/>
</dbReference>
<evidence type="ECO:0000256" key="4">
    <source>
        <dbReference type="ARBA" id="ARBA00022692"/>
    </source>
</evidence>
<dbReference type="GO" id="GO:0006865">
    <property type="term" value="P:amino acid transport"/>
    <property type="evidence" value="ECO:0007669"/>
    <property type="project" value="TreeGrafter"/>
</dbReference>
<evidence type="ECO:0000256" key="5">
    <source>
        <dbReference type="ARBA" id="ARBA00022989"/>
    </source>
</evidence>
<dbReference type="AlphaFoldDB" id="A0A7V5M0C1"/>
<keyword evidence="2 7" id="KW-0813">Transport</keyword>
<feature type="transmembrane region" description="Helical" evidence="7">
    <location>
        <begin position="137"/>
        <end position="170"/>
    </location>
</feature>
<dbReference type="InterPro" id="IPR043429">
    <property type="entry name" value="ArtM/GltK/GlnP/TcyL/YhdX-like"/>
</dbReference>
<keyword evidence="4 7" id="KW-0812">Transmembrane</keyword>
<keyword evidence="6 7" id="KW-0472">Membrane</keyword>
<keyword evidence="5 7" id="KW-1133">Transmembrane helix</keyword>
<sequence length="222" mass="24708">MGYVFHFRTIWANWQLFVHGLMVTLEIAILGMAAGTVLGIIGAVGRNSKNKIARIISTSYVEAIRNTPLLVQLFLWYFGLGFLRIDISPFWCVVVALGVNNGGYLTEIIRAGIEAVKEEQIKAGFSLGMSKLQVFRYCIIGPALGVVFPAVSNQFVISILASALAMIIGVRDLTYEAVNLQAHTFRSIETYIVAVIIYIVLSKAIIQFMTILDKRLFKYKHV</sequence>
<dbReference type="InterPro" id="IPR035906">
    <property type="entry name" value="MetI-like_sf"/>
</dbReference>
<dbReference type="GO" id="GO:0043190">
    <property type="term" value="C:ATP-binding cassette (ABC) transporter complex"/>
    <property type="evidence" value="ECO:0007669"/>
    <property type="project" value="InterPro"/>
</dbReference>
<feature type="transmembrane region" description="Helical" evidence="7">
    <location>
        <begin position="20"/>
        <end position="44"/>
    </location>
</feature>
<evidence type="ECO:0000256" key="7">
    <source>
        <dbReference type="RuleBase" id="RU363032"/>
    </source>
</evidence>
<evidence type="ECO:0000256" key="1">
    <source>
        <dbReference type="ARBA" id="ARBA00004651"/>
    </source>
</evidence>
<feature type="domain" description="ABC transmembrane type-1" evidence="8">
    <location>
        <begin position="21"/>
        <end position="209"/>
    </location>
</feature>
<comment type="subcellular location">
    <subcellularLocation>
        <location evidence="1 7">Cell membrane</location>
        <topology evidence="1 7">Multi-pass membrane protein</topology>
    </subcellularLocation>
</comment>
<comment type="caution">
    <text evidence="9">The sequence shown here is derived from an EMBL/GenBank/DDBJ whole genome shotgun (WGS) entry which is preliminary data.</text>
</comment>
<evidence type="ECO:0000313" key="9">
    <source>
        <dbReference type="EMBL" id="HHF98792.1"/>
    </source>
</evidence>
<dbReference type="GO" id="GO:0022857">
    <property type="term" value="F:transmembrane transporter activity"/>
    <property type="evidence" value="ECO:0007669"/>
    <property type="project" value="InterPro"/>
</dbReference>
<evidence type="ECO:0000256" key="2">
    <source>
        <dbReference type="ARBA" id="ARBA00022448"/>
    </source>
</evidence>
<dbReference type="InterPro" id="IPR000515">
    <property type="entry name" value="MetI-like"/>
</dbReference>
<dbReference type="SUPFAM" id="SSF161098">
    <property type="entry name" value="MetI-like"/>
    <property type="match status" value="1"/>
</dbReference>
<dbReference type="PANTHER" id="PTHR30614">
    <property type="entry name" value="MEMBRANE COMPONENT OF AMINO ACID ABC TRANSPORTER"/>
    <property type="match status" value="1"/>
</dbReference>
<dbReference type="InterPro" id="IPR010065">
    <property type="entry name" value="AA_ABC_transptr_permease_3TM"/>
</dbReference>
<dbReference type="Proteomes" id="UP000886070">
    <property type="component" value="Unassembled WGS sequence"/>
</dbReference>
<keyword evidence="3" id="KW-1003">Cell membrane</keyword>
<gene>
    <name evidence="9" type="ORF">ENL39_04830</name>
</gene>
<protein>
    <submittedName>
        <fullName evidence="9">Amino acid ABC transporter permease</fullName>
    </submittedName>
</protein>
<name>A0A7V5M0C1_UNCAE</name>
<feature type="transmembrane region" description="Helical" evidence="7">
    <location>
        <begin position="190"/>
        <end position="212"/>
    </location>
</feature>
<reference evidence="9" key="1">
    <citation type="journal article" date="2020" name="mSystems">
        <title>Genome- and Community-Level Interaction Insights into Carbon Utilization and Element Cycling Functions of Hydrothermarchaeota in Hydrothermal Sediment.</title>
        <authorList>
            <person name="Zhou Z."/>
            <person name="Liu Y."/>
            <person name="Xu W."/>
            <person name="Pan J."/>
            <person name="Luo Z.H."/>
            <person name="Li M."/>
        </authorList>
    </citation>
    <scope>NUCLEOTIDE SEQUENCE [LARGE SCALE GENOMIC DNA]</scope>
    <source>
        <strain evidence="9">HyVt-92</strain>
    </source>
</reference>
<evidence type="ECO:0000256" key="3">
    <source>
        <dbReference type="ARBA" id="ARBA00022475"/>
    </source>
</evidence>
<dbReference type="PANTHER" id="PTHR30614:SF35">
    <property type="entry name" value="ABC TRANSPORTER PERMEASE PROTEIN"/>
    <property type="match status" value="1"/>
</dbReference>
<proteinExistence type="inferred from homology"/>